<comment type="subcellular location">
    <subcellularLocation>
        <location evidence="1">Membrane</location>
        <topology evidence="1">Lipid-anchor</topology>
    </subcellularLocation>
</comment>
<keyword evidence="6" id="KW-0564">Palmitate</keyword>
<dbReference type="NCBIfam" id="TIGR02887">
    <property type="entry name" value="spore_ger_x_C"/>
    <property type="match status" value="1"/>
</dbReference>
<dbReference type="Pfam" id="PF05504">
    <property type="entry name" value="Spore_GerAC"/>
    <property type="match status" value="1"/>
</dbReference>
<evidence type="ECO:0000259" key="8">
    <source>
        <dbReference type="Pfam" id="PF05504"/>
    </source>
</evidence>
<evidence type="ECO:0000256" key="6">
    <source>
        <dbReference type="ARBA" id="ARBA00023139"/>
    </source>
</evidence>
<keyword evidence="3" id="KW-0309">Germination</keyword>
<dbReference type="PROSITE" id="PS51257">
    <property type="entry name" value="PROKAR_LIPOPROTEIN"/>
    <property type="match status" value="1"/>
</dbReference>
<gene>
    <name evidence="10" type="ORF">GCM10008018_12630</name>
</gene>
<keyword evidence="7" id="KW-0449">Lipoprotein</keyword>
<dbReference type="Proteomes" id="UP000615455">
    <property type="component" value="Unassembled WGS sequence"/>
</dbReference>
<protein>
    <submittedName>
        <fullName evidence="10">Germination protein BC</fullName>
    </submittedName>
</protein>
<evidence type="ECO:0000256" key="3">
    <source>
        <dbReference type="ARBA" id="ARBA00022544"/>
    </source>
</evidence>
<reference evidence="11" key="1">
    <citation type="journal article" date="2019" name="Int. J. Syst. Evol. Microbiol.">
        <title>The Global Catalogue of Microorganisms (GCM) 10K type strain sequencing project: providing services to taxonomists for standard genome sequencing and annotation.</title>
        <authorList>
            <consortium name="The Broad Institute Genomics Platform"/>
            <consortium name="The Broad Institute Genome Sequencing Center for Infectious Disease"/>
            <person name="Wu L."/>
            <person name="Ma J."/>
        </authorList>
    </citation>
    <scope>NUCLEOTIDE SEQUENCE [LARGE SCALE GENOMIC DNA]</scope>
    <source>
        <strain evidence="11">CGMCC 1.15043</strain>
    </source>
</reference>
<sequence>MCPNKYLIRHWRLELLIVPLLLLTGCWDSKNITELSLVIGEAIDQGDEAPVEKKLNEKGGGYRKKDLITITWQIVIPKIAASKNASAGQKPYKNHSISGDMIHQFAREASLESKPLFNQHQKMFVFGEKLLRSMDLQTLIDQHFRDNEVRESGFVLVARGLAKDTLETKGSDIPVDRLIRISKNQYRNTRILPPMTIQNVMEKVSTHSSFLIQSVVAAQGEVKFAGAAVFKGETNKLIGFLSEEELEGLTWLTGKSKGGVIKTWDEQNQPFIIYELESLKSRIRPNVSGDKISFHVEIESVGRLTEDWREKVDYFDEESLRSAEKAAEEEVIRHVEMIIKAMQNKYHVEVAGFGNQIRIHYPKVWQKVKNNWDDEFRTIPVTCSVKLQINDYGLRHMKK</sequence>
<dbReference type="Pfam" id="PF25198">
    <property type="entry name" value="Spore_GerAC_N"/>
    <property type="match status" value="1"/>
</dbReference>
<comment type="caution">
    <text evidence="10">The sequence shown here is derived from an EMBL/GenBank/DDBJ whole genome shotgun (WGS) entry which is preliminary data.</text>
</comment>
<evidence type="ECO:0000256" key="5">
    <source>
        <dbReference type="ARBA" id="ARBA00023136"/>
    </source>
</evidence>
<name>A0ABQ2BSB1_9BACL</name>
<evidence type="ECO:0000256" key="2">
    <source>
        <dbReference type="ARBA" id="ARBA00007886"/>
    </source>
</evidence>
<evidence type="ECO:0000259" key="9">
    <source>
        <dbReference type="Pfam" id="PF25198"/>
    </source>
</evidence>
<evidence type="ECO:0000256" key="1">
    <source>
        <dbReference type="ARBA" id="ARBA00004635"/>
    </source>
</evidence>
<accession>A0ABQ2BSB1</accession>
<dbReference type="Gene3D" id="3.30.300.210">
    <property type="entry name" value="Nutrient germinant receptor protein C, domain 3"/>
    <property type="match status" value="1"/>
</dbReference>
<dbReference type="EMBL" id="BMHE01000004">
    <property type="protein sequence ID" value="GGI45531.1"/>
    <property type="molecule type" value="Genomic_DNA"/>
</dbReference>
<evidence type="ECO:0000256" key="4">
    <source>
        <dbReference type="ARBA" id="ARBA00022729"/>
    </source>
</evidence>
<dbReference type="InterPro" id="IPR038501">
    <property type="entry name" value="Spore_GerAC_C_sf"/>
</dbReference>
<organism evidence="10 11">
    <name type="scientific">Paenibacillus marchantiophytorum</name>
    <dbReference type="NCBI Taxonomy" id="1619310"/>
    <lineage>
        <taxon>Bacteria</taxon>
        <taxon>Bacillati</taxon>
        <taxon>Bacillota</taxon>
        <taxon>Bacilli</taxon>
        <taxon>Bacillales</taxon>
        <taxon>Paenibacillaceae</taxon>
        <taxon>Paenibacillus</taxon>
    </lineage>
</organism>
<keyword evidence="4" id="KW-0732">Signal</keyword>
<feature type="domain" description="Spore germination protein N-terminal" evidence="9">
    <location>
        <begin position="28"/>
        <end position="213"/>
    </location>
</feature>
<dbReference type="InterPro" id="IPR046953">
    <property type="entry name" value="Spore_GerAC-like_C"/>
</dbReference>
<proteinExistence type="inferred from homology"/>
<dbReference type="PANTHER" id="PTHR35789:SF1">
    <property type="entry name" value="SPORE GERMINATION PROTEIN B3"/>
    <property type="match status" value="1"/>
</dbReference>
<dbReference type="RefSeq" id="WP_189009204.1">
    <property type="nucleotide sequence ID" value="NZ_BMHE01000004.1"/>
</dbReference>
<evidence type="ECO:0000256" key="7">
    <source>
        <dbReference type="ARBA" id="ARBA00023288"/>
    </source>
</evidence>
<evidence type="ECO:0000313" key="10">
    <source>
        <dbReference type="EMBL" id="GGI45531.1"/>
    </source>
</evidence>
<keyword evidence="5" id="KW-0472">Membrane</keyword>
<feature type="domain" description="Spore germination GerAC-like C-terminal" evidence="8">
    <location>
        <begin position="226"/>
        <end position="393"/>
    </location>
</feature>
<dbReference type="InterPro" id="IPR057336">
    <property type="entry name" value="GerAC_N"/>
</dbReference>
<evidence type="ECO:0000313" key="11">
    <source>
        <dbReference type="Proteomes" id="UP000615455"/>
    </source>
</evidence>
<dbReference type="PANTHER" id="PTHR35789">
    <property type="entry name" value="SPORE GERMINATION PROTEIN B3"/>
    <property type="match status" value="1"/>
</dbReference>
<dbReference type="InterPro" id="IPR008844">
    <property type="entry name" value="Spore_GerAC-like"/>
</dbReference>
<keyword evidence="11" id="KW-1185">Reference proteome</keyword>
<comment type="similarity">
    <text evidence="2">Belongs to the GerABKC lipoprotein family.</text>
</comment>